<evidence type="ECO:0000256" key="6">
    <source>
        <dbReference type="SAM" id="MobiDB-lite"/>
    </source>
</evidence>
<keyword evidence="3" id="KW-0611">Plant defense</keyword>
<dbReference type="PANTHER" id="PTHR43670:SF73">
    <property type="entry name" value="INACTIVE PROTEIN RESTRICTED TEV MOVEMENT 2-LIKE"/>
    <property type="match status" value="1"/>
</dbReference>
<organism evidence="9 10">
    <name type="scientific">Lupinus angustifolius</name>
    <name type="common">Narrow-leaved blue lupine</name>
    <dbReference type="NCBI Taxonomy" id="3871"/>
    <lineage>
        <taxon>Eukaryota</taxon>
        <taxon>Viridiplantae</taxon>
        <taxon>Streptophyta</taxon>
        <taxon>Embryophyta</taxon>
        <taxon>Tracheophyta</taxon>
        <taxon>Spermatophyta</taxon>
        <taxon>Magnoliopsida</taxon>
        <taxon>eudicotyledons</taxon>
        <taxon>Gunneridae</taxon>
        <taxon>Pentapetalae</taxon>
        <taxon>rosids</taxon>
        <taxon>fabids</taxon>
        <taxon>Fabales</taxon>
        <taxon>Fabaceae</taxon>
        <taxon>Papilionoideae</taxon>
        <taxon>50 kb inversion clade</taxon>
        <taxon>genistoids sensu lato</taxon>
        <taxon>core genistoids</taxon>
        <taxon>Genisteae</taxon>
        <taxon>Lupinus</taxon>
    </lineage>
</organism>
<dbReference type="GO" id="GO:0005886">
    <property type="term" value="C:plasma membrane"/>
    <property type="evidence" value="ECO:0007669"/>
    <property type="project" value="UniProtKB-SubCell"/>
</dbReference>
<dbReference type="InterPro" id="IPR008978">
    <property type="entry name" value="HSP20-like_chaperone"/>
</dbReference>
<comment type="subcellular location">
    <subcellularLocation>
        <location evidence="1">Cell membrane</location>
        <topology evidence="1">Single-pass membrane protein</topology>
    </subcellularLocation>
</comment>
<dbReference type="AlphaFoldDB" id="A0A4P1R5V9"/>
<feature type="compositionally biased region" description="Polar residues" evidence="6">
    <location>
        <begin position="119"/>
        <end position="133"/>
    </location>
</feature>
<accession>A0A4P1R5V9</accession>
<evidence type="ECO:0000259" key="8">
    <source>
        <dbReference type="PROSITE" id="PS01031"/>
    </source>
</evidence>
<name>A0A4P1R5V9_LUPAN</name>
<dbReference type="SUPFAM" id="SSF49764">
    <property type="entry name" value="HSP20-like chaperones"/>
    <property type="match status" value="1"/>
</dbReference>
<feature type="transmembrane region" description="Helical" evidence="7">
    <location>
        <begin position="271"/>
        <end position="288"/>
    </location>
</feature>
<dbReference type="Gramene" id="OIW02773">
    <property type="protein sequence ID" value="OIW02773"/>
    <property type="gene ID" value="TanjilG_29549"/>
</dbReference>
<dbReference type="KEGG" id="lang:109359181"/>
<keyword evidence="7" id="KW-0812">Transmembrane</keyword>
<keyword evidence="7" id="KW-1133">Transmembrane helix</keyword>
<evidence type="ECO:0000313" key="9">
    <source>
        <dbReference type="EMBL" id="OIW02773.1"/>
    </source>
</evidence>
<evidence type="ECO:0000256" key="5">
    <source>
        <dbReference type="RuleBase" id="RU003616"/>
    </source>
</evidence>
<evidence type="ECO:0000256" key="1">
    <source>
        <dbReference type="ARBA" id="ARBA00004162"/>
    </source>
</evidence>
<dbReference type="GO" id="GO:0006952">
    <property type="term" value="P:defense response"/>
    <property type="evidence" value="ECO:0007669"/>
    <property type="project" value="UniProtKB-KW"/>
</dbReference>
<gene>
    <name evidence="9" type="ORF">TanjilG_29549</name>
</gene>
<protein>
    <recommendedName>
        <fullName evidence="8">SHSP domain-containing protein</fullName>
    </recommendedName>
</protein>
<reference evidence="9 10" key="1">
    <citation type="journal article" date="2017" name="Plant Biotechnol. J.">
        <title>A comprehensive draft genome sequence for lupin (Lupinus angustifolius), an emerging health food: insights into plant-microbe interactions and legume evolution.</title>
        <authorList>
            <person name="Hane J.K."/>
            <person name="Ming Y."/>
            <person name="Kamphuis L.G."/>
            <person name="Nelson M.N."/>
            <person name="Garg G."/>
            <person name="Atkins C.A."/>
            <person name="Bayer P.E."/>
            <person name="Bravo A."/>
            <person name="Bringans S."/>
            <person name="Cannon S."/>
            <person name="Edwards D."/>
            <person name="Foley R."/>
            <person name="Gao L.L."/>
            <person name="Harrison M.J."/>
            <person name="Huang W."/>
            <person name="Hurgobin B."/>
            <person name="Li S."/>
            <person name="Liu C.W."/>
            <person name="McGrath A."/>
            <person name="Morahan G."/>
            <person name="Murray J."/>
            <person name="Weller J."/>
            <person name="Jian J."/>
            <person name="Singh K.B."/>
        </authorList>
    </citation>
    <scope>NUCLEOTIDE SEQUENCE [LARGE SCALE GENOMIC DNA]</scope>
    <source>
        <strain evidence="10">cv. Tanjil</strain>
        <tissue evidence="9">Whole plant</tissue>
    </source>
</reference>
<feature type="compositionally biased region" description="Polar residues" evidence="6">
    <location>
        <begin position="222"/>
        <end position="231"/>
    </location>
</feature>
<dbReference type="Gene3D" id="2.60.40.790">
    <property type="match status" value="1"/>
</dbReference>
<dbReference type="EMBL" id="CM007371">
    <property type="protein sequence ID" value="OIW02773.1"/>
    <property type="molecule type" value="Genomic_DNA"/>
</dbReference>
<dbReference type="PANTHER" id="PTHR43670">
    <property type="entry name" value="HEAT SHOCK PROTEIN 26"/>
    <property type="match status" value="1"/>
</dbReference>
<feature type="compositionally biased region" description="Basic and acidic residues" evidence="6">
    <location>
        <begin position="134"/>
        <end position="146"/>
    </location>
</feature>
<dbReference type="Proteomes" id="UP000188354">
    <property type="component" value="Chromosome LG11"/>
</dbReference>
<evidence type="ECO:0000256" key="2">
    <source>
        <dbReference type="ARBA" id="ARBA00022475"/>
    </source>
</evidence>
<proteinExistence type="inferred from homology"/>
<dbReference type="GO" id="GO:0034605">
    <property type="term" value="P:cellular response to heat"/>
    <property type="evidence" value="ECO:0007669"/>
    <property type="project" value="TreeGrafter"/>
</dbReference>
<evidence type="ECO:0000313" key="10">
    <source>
        <dbReference type="Proteomes" id="UP000188354"/>
    </source>
</evidence>
<dbReference type="PROSITE" id="PS01031">
    <property type="entry name" value="SHSP"/>
    <property type="match status" value="1"/>
</dbReference>
<feature type="compositionally biased region" description="Low complexity" evidence="6">
    <location>
        <begin position="190"/>
        <end position="199"/>
    </location>
</feature>
<feature type="compositionally biased region" description="Basic and acidic residues" evidence="6">
    <location>
        <begin position="159"/>
        <end position="189"/>
    </location>
</feature>
<evidence type="ECO:0000256" key="4">
    <source>
        <dbReference type="PROSITE-ProRule" id="PRU00285"/>
    </source>
</evidence>
<dbReference type="Pfam" id="PF00011">
    <property type="entry name" value="HSP20"/>
    <property type="match status" value="1"/>
</dbReference>
<feature type="domain" description="SHSP" evidence="8">
    <location>
        <begin position="13"/>
        <end position="116"/>
    </location>
</feature>
<keyword evidence="10" id="KW-1185">Reference proteome</keyword>
<keyword evidence="2" id="KW-1003">Cell membrane</keyword>
<dbReference type="OrthoDB" id="1431247at2759"/>
<feature type="compositionally biased region" description="Basic and acidic residues" evidence="6">
    <location>
        <begin position="201"/>
        <end position="221"/>
    </location>
</feature>
<comment type="similarity">
    <text evidence="4 5">Belongs to the small heat shock protein (HSP20) family.</text>
</comment>
<feature type="region of interest" description="Disordered" evidence="6">
    <location>
        <begin position="112"/>
        <end position="231"/>
    </location>
</feature>
<keyword evidence="7" id="KW-0472">Membrane</keyword>
<dbReference type="CDD" id="cd06464">
    <property type="entry name" value="ACD_sHsps-like"/>
    <property type="match status" value="1"/>
</dbReference>
<evidence type="ECO:0000256" key="3">
    <source>
        <dbReference type="ARBA" id="ARBA00022821"/>
    </source>
</evidence>
<sequence length="304" mass="34323">MSLNQQKVQPAERVFEDFEPPTEWVHDESSDTLILMLPGFKKEQLKVQIASTRVLRLSGERQISDNKWRQFRKEFPVPNESDTSGVSAKFENGMLYIKLPKYITPIKTQPPIIQQAPKNPQQPSTPNANNQQKPMDKASFEPKTEKTTNPPPPTPIAPRQKEPKVDEESQKKQKPVEKTAEPYKAEKTKAAAPTTPVAPLKEPKKEVDDSVKKTQKEKGKSEASTSRVEGVSEVNNVTKRSQTLELLSRQSQEYMNAVSGLVEEVKKQKKLVNLIMLIFLVLVFGFYVKNAIKSSFGGPKIEEL</sequence>
<dbReference type="InterPro" id="IPR002068">
    <property type="entry name" value="A-crystallin/Hsp20_dom"/>
</dbReference>
<evidence type="ECO:0000256" key="7">
    <source>
        <dbReference type="SAM" id="Phobius"/>
    </source>
</evidence>